<dbReference type="InterPro" id="IPR001036">
    <property type="entry name" value="Acrflvin-R"/>
</dbReference>
<dbReference type="Gene3D" id="3.30.2090.10">
    <property type="entry name" value="Multidrug efflux transporter AcrB TolC docking domain, DN and DC subdomains"/>
    <property type="match status" value="1"/>
</dbReference>
<evidence type="ECO:0000313" key="2">
    <source>
        <dbReference type="EMBL" id="SDK03893.1"/>
    </source>
</evidence>
<proteinExistence type="predicted"/>
<dbReference type="FunFam" id="3.30.70.1430:FF:000001">
    <property type="entry name" value="Efflux pump membrane transporter"/>
    <property type="match status" value="1"/>
</dbReference>
<dbReference type="Gene3D" id="3.30.70.1430">
    <property type="entry name" value="Multidrug efflux transporter AcrB pore domain"/>
    <property type="match status" value="1"/>
</dbReference>
<dbReference type="PANTHER" id="PTHR32063">
    <property type="match status" value="1"/>
</dbReference>
<protein>
    <submittedName>
        <fullName evidence="2">AcrB/AcrD/AcrF family protein</fullName>
    </submittedName>
</protein>
<dbReference type="STRING" id="571298.SAMN04488026_102958"/>
<keyword evidence="1" id="KW-0472">Membrane</keyword>
<evidence type="ECO:0000256" key="1">
    <source>
        <dbReference type="SAM" id="Phobius"/>
    </source>
</evidence>
<organism evidence="2 3">
    <name type="scientific">Aliiruegeria lutimaris</name>
    <dbReference type="NCBI Taxonomy" id="571298"/>
    <lineage>
        <taxon>Bacteria</taxon>
        <taxon>Pseudomonadati</taxon>
        <taxon>Pseudomonadota</taxon>
        <taxon>Alphaproteobacteria</taxon>
        <taxon>Rhodobacterales</taxon>
        <taxon>Roseobacteraceae</taxon>
        <taxon>Aliiruegeria</taxon>
    </lineage>
</organism>
<keyword evidence="3" id="KW-1185">Reference proteome</keyword>
<dbReference type="SUPFAM" id="SSF82693">
    <property type="entry name" value="Multidrug efflux transporter AcrB pore domain, PN1, PN2, PC1 and PC2 subdomains"/>
    <property type="match status" value="2"/>
</dbReference>
<keyword evidence="1" id="KW-0812">Transmembrane</keyword>
<dbReference type="PANTHER" id="PTHR32063:SF13">
    <property type="entry name" value="MULTIDRUG EFFLUX PUMP SUBUNIT ACRB-RELATED"/>
    <property type="match status" value="1"/>
</dbReference>
<name>A0A1G8YMC7_9RHOB</name>
<gene>
    <name evidence="2" type="ORF">SAMN04488026_102958</name>
</gene>
<dbReference type="Gene3D" id="1.20.1640.10">
    <property type="entry name" value="Multidrug efflux transporter AcrB transmembrane domain"/>
    <property type="match status" value="1"/>
</dbReference>
<accession>A0A1G8YMC7</accession>
<sequence>MARFFIDRPVFAWVISILIMGVGLLSVFTLPIAQYPQIAPPSVRISAQYPGASAETLANTVTQIIEQQMTGLDGMSYMSSSSTSAGTATITLTFETGTDPDVAQVQVQNKLSQATTQLPETVQRLGVRVQKASSSFLMVIALISEDGRLDQADLSDYLNTNMVDEFSRIEGVGGAQVFGAQYAMRIWLDPSKLAAFEMTPSDVVSAVSAQNAQISAGSFGSLPAPAGQQLNATITAQSLLATPEDFRNIVLRSAFCVLRSAFCVLRSAFGDGWRPRPAARCGAGGNRSRELLHHRPVQRPARFRHGAQSRLRGQCARYGRPGEGTAQGVLAVFPRRRELRHPL</sequence>
<keyword evidence="1" id="KW-1133">Transmembrane helix</keyword>
<dbReference type="AlphaFoldDB" id="A0A1G8YMC7"/>
<dbReference type="Proteomes" id="UP000199382">
    <property type="component" value="Unassembled WGS sequence"/>
</dbReference>
<dbReference type="Gene3D" id="3.30.70.1320">
    <property type="entry name" value="Multidrug efflux transporter AcrB pore domain like"/>
    <property type="match status" value="1"/>
</dbReference>
<dbReference type="Pfam" id="PF00873">
    <property type="entry name" value="ACR_tran"/>
    <property type="match status" value="1"/>
</dbReference>
<dbReference type="SUPFAM" id="SSF82714">
    <property type="entry name" value="Multidrug efflux transporter AcrB TolC docking domain, DN and DC subdomains"/>
    <property type="match status" value="1"/>
</dbReference>
<evidence type="ECO:0000313" key="3">
    <source>
        <dbReference type="Proteomes" id="UP000199382"/>
    </source>
</evidence>
<dbReference type="PRINTS" id="PR00702">
    <property type="entry name" value="ACRIFLAVINRP"/>
</dbReference>
<dbReference type="GO" id="GO:0005886">
    <property type="term" value="C:plasma membrane"/>
    <property type="evidence" value="ECO:0007669"/>
    <property type="project" value="TreeGrafter"/>
</dbReference>
<dbReference type="GO" id="GO:0042910">
    <property type="term" value="F:xenobiotic transmembrane transporter activity"/>
    <property type="evidence" value="ECO:0007669"/>
    <property type="project" value="TreeGrafter"/>
</dbReference>
<dbReference type="InterPro" id="IPR027463">
    <property type="entry name" value="AcrB_DN_DC_subdom"/>
</dbReference>
<reference evidence="2 3" key="1">
    <citation type="submission" date="2016-10" db="EMBL/GenBank/DDBJ databases">
        <authorList>
            <person name="de Groot N.N."/>
        </authorList>
    </citation>
    <scope>NUCLEOTIDE SEQUENCE [LARGE SCALE GENOMIC DNA]</scope>
    <source>
        <strain evidence="2 3">DSM 25294</strain>
    </source>
</reference>
<dbReference type="EMBL" id="FNEK01000029">
    <property type="protein sequence ID" value="SDK03893.1"/>
    <property type="molecule type" value="Genomic_DNA"/>
</dbReference>
<feature type="transmembrane region" description="Helical" evidence="1">
    <location>
        <begin position="12"/>
        <end position="33"/>
    </location>
</feature>